<name>A0A5C3KBJ6_COPMA</name>
<proteinExistence type="predicted"/>
<dbReference type="Proteomes" id="UP000307440">
    <property type="component" value="Unassembled WGS sequence"/>
</dbReference>
<dbReference type="AlphaFoldDB" id="A0A5C3KBJ6"/>
<dbReference type="EMBL" id="ML210536">
    <property type="protein sequence ID" value="TFK17288.1"/>
    <property type="molecule type" value="Genomic_DNA"/>
</dbReference>
<keyword evidence="2" id="KW-1185">Reference proteome</keyword>
<organism evidence="1 2">
    <name type="scientific">Coprinopsis marcescibilis</name>
    <name type="common">Agaric fungus</name>
    <name type="synonym">Psathyrella marcescibilis</name>
    <dbReference type="NCBI Taxonomy" id="230819"/>
    <lineage>
        <taxon>Eukaryota</taxon>
        <taxon>Fungi</taxon>
        <taxon>Dikarya</taxon>
        <taxon>Basidiomycota</taxon>
        <taxon>Agaricomycotina</taxon>
        <taxon>Agaricomycetes</taxon>
        <taxon>Agaricomycetidae</taxon>
        <taxon>Agaricales</taxon>
        <taxon>Agaricineae</taxon>
        <taxon>Psathyrellaceae</taxon>
        <taxon>Coprinopsis</taxon>
    </lineage>
</organism>
<reference evidence="1 2" key="1">
    <citation type="journal article" date="2019" name="Nat. Ecol. Evol.">
        <title>Megaphylogeny resolves global patterns of mushroom evolution.</title>
        <authorList>
            <person name="Varga T."/>
            <person name="Krizsan K."/>
            <person name="Foldi C."/>
            <person name="Dima B."/>
            <person name="Sanchez-Garcia M."/>
            <person name="Sanchez-Ramirez S."/>
            <person name="Szollosi G.J."/>
            <person name="Szarkandi J.G."/>
            <person name="Papp V."/>
            <person name="Albert L."/>
            <person name="Andreopoulos W."/>
            <person name="Angelini C."/>
            <person name="Antonin V."/>
            <person name="Barry K.W."/>
            <person name="Bougher N.L."/>
            <person name="Buchanan P."/>
            <person name="Buyck B."/>
            <person name="Bense V."/>
            <person name="Catcheside P."/>
            <person name="Chovatia M."/>
            <person name="Cooper J."/>
            <person name="Damon W."/>
            <person name="Desjardin D."/>
            <person name="Finy P."/>
            <person name="Geml J."/>
            <person name="Haridas S."/>
            <person name="Hughes K."/>
            <person name="Justo A."/>
            <person name="Karasinski D."/>
            <person name="Kautmanova I."/>
            <person name="Kiss B."/>
            <person name="Kocsube S."/>
            <person name="Kotiranta H."/>
            <person name="LaButti K.M."/>
            <person name="Lechner B.E."/>
            <person name="Liimatainen K."/>
            <person name="Lipzen A."/>
            <person name="Lukacs Z."/>
            <person name="Mihaltcheva S."/>
            <person name="Morgado L.N."/>
            <person name="Niskanen T."/>
            <person name="Noordeloos M.E."/>
            <person name="Ohm R.A."/>
            <person name="Ortiz-Santana B."/>
            <person name="Ovrebo C."/>
            <person name="Racz N."/>
            <person name="Riley R."/>
            <person name="Savchenko A."/>
            <person name="Shiryaev A."/>
            <person name="Soop K."/>
            <person name="Spirin V."/>
            <person name="Szebenyi C."/>
            <person name="Tomsovsky M."/>
            <person name="Tulloss R.E."/>
            <person name="Uehling J."/>
            <person name="Grigoriev I.V."/>
            <person name="Vagvolgyi C."/>
            <person name="Papp T."/>
            <person name="Martin F.M."/>
            <person name="Miettinen O."/>
            <person name="Hibbett D.S."/>
            <person name="Nagy L.G."/>
        </authorList>
    </citation>
    <scope>NUCLEOTIDE SEQUENCE [LARGE SCALE GENOMIC DNA]</scope>
    <source>
        <strain evidence="1 2">CBS 121175</strain>
    </source>
</reference>
<protein>
    <submittedName>
        <fullName evidence="1">Uncharacterized protein</fullName>
    </submittedName>
</protein>
<gene>
    <name evidence="1" type="ORF">FA15DRAFT_710958</name>
</gene>
<evidence type="ECO:0000313" key="1">
    <source>
        <dbReference type="EMBL" id="TFK17288.1"/>
    </source>
</evidence>
<sequence>MINQLEEMLRKLEASQISGKRADLAKTASLLPSTDGYPDQTAIRGALQLEVRDALLPSADATLTRLQSLVLHRDKCGMRSSRLRAMLMFTLLGTLQADVRDMLSPPTYATLTD</sequence>
<accession>A0A5C3KBJ6</accession>
<evidence type="ECO:0000313" key="2">
    <source>
        <dbReference type="Proteomes" id="UP000307440"/>
    </source>
</evidence>